<evidence type="ECO:0000313" key="3">
    <source>
        <dbReference type="EMBL" id="KAA0190898.1"/>
    </source>
</evidence>
<protein>
    <recommendedName>
        <fullName evidence="2">PDZ domain-containing protein</fullName>
    </recommendedName>
</protein>
<feature type="domain" description="PDZ" evidence="2">
    <location>
        <begin position="429"/>
        <end position="497"/>
    </location>
</feature>
<feature type="compositionally biased region" description="Polar residues" evidence="1">
    <location>
        <begin position="263"/>
        <end position="282"/>
    </location>
</feature>
<dbReference type="Proteomes" id="UP000728185">
    <property type="component" value="Unassembled WGS sequence"/>
</dbReference>
<dbReference type="InterPro" id="IPR036034">
    <property type="entry name" value="PDZ_sf"/>
</dbReference>
<dbReference type="SUPFAM" id="SSF50156">
    <property type="entry name" value="PDZ domain-like"/>
    <property type="match status" value="1"/>
</dbReference>
<gene>
    <name evidence="3" type="ORF">FBUS_03953</name>
</gene>
<dbReference type="PROSITE" id="PS50106">
    <property type="entry name" value="PDZ"/>
    <property type="match status" value="1"/>
</dbReference>
<name>A0A8E0VJ03_9TREM</name>
<accession>A0A8E0VJ03</accession>
<evidence type="ECO:0000313" key="4">
    <source>
        <dbReference type="Proteomes" id="UP000728185"/>
    </source>
</evidence>
<evidence type="ECO:0000256" key="1">
    <source>
        <dbReference type="SAM" id="MobiDB-lite"/>
    </source>
</evidence>
<feature type="compositionally biased region" description="Polar residues" evidence="1">
    <location>
        <begin position="88"/>
        <end position="105"/>
    </location>
</feature>
<dbReference type="OrthoDB" id="6244601at2759"/>
<feature type="compositionally biased region" description="Polar residues" evidence="1">
    <location>
        <begin position="47"/>
        <end position="81"/>
    </location>
</feature>
<dbReference type="CDD" id="cd00136">
    <property type="entry name" value="PDZ_canonical"/>
    <property type="match status" value="1"/>
</dbReference>
<dbReference type="InterPro" id="IPR001478">
    <property type="entry name" value="PDZ"/>
</dbReference>
<reference evidence="3" key="1">
    <citation type="submission" date="2019-05" db="EMBL/GenBank/DDBJ databases">
        <title>Annotation for the trematode Fasciolopsis buski.</title>
        <authorList>
            <person name="Choi Y.-J."/>
        </authorList>
    </citation>
    <scope>NUCLEOTIDE SEQUENCE</scope>
    <source>
        <strain evidence="3">HT</strain>
        <tissue evidence="3">Whole worm</tissue>
    </source>
</reference>
<evidence type="ECO:0000259" key="2">
    <source>
        <dbReference type="PROSITE" id="PS50106"/>
    </source>
</evidence>
<feature type="region of interest" description="Disordered" evidence="1">
    <location>
        <begin position="120"/>
        <end position="141"/>
    </location>
</feature>
<dbReference type="AlphaFoldDB" id="A0A8E0VJ03"/>
<organism evidence="3 4">
    <name type="scientific">Fasciolopsis buskii</name>
    <dbReference type="NCBI Taxonomy" id="27845"/>
    <lineage>
        <taxon>Eukaryota</taxon>
        <taxon>Metazoa</taxon>
        <taxon>Spiralia</taxon>
        <taxon>Lophotrochozoa</taxon>
        <taxon>Platyhelminthes</taxon>
        <taxon>Trematoda</taxon>
        <taxon>Digenea</taxon>
        <taxon>Plagiorchiida</taxon>
        <taxon>Echinostomata</taxon>
        <taxon>Echinostomatoidea</taxon>
        <taxon>Fasciolidae</taxon>
        <taxon>Fasciolopsis</taxon>
    </lineage>
</organism>
<feature type="region of interest" description="Disordered" evidence="1">
    <location>
        <begin position="262"/>
        <end position="292"/>
    </location>
</feature>
<feature type="region of interest" description="Disordered" evidence="1">
    <location>
        <begin position="47"/>
        <end position="105"/>
    </location>
</feature>
<dbReference type="Gene3D" id="2.30.42.10">
    <property type="match status" value="1"/>
</dbReference>
<keyword evidence="4" id="KW-1185">Reference proteome</keyword>
<dbReference type="EMBL" id="LUCM01006703">
    <property type="protein sequence ID" value="KAA0190898.1"/>
    <property type="molecule type" value="Genomic_DNA"/>
</dbReference>
<sequence length="513" mass="56472">MAFVHTSNPPVRPNRGPLRALHNNLTTDAGTIATALKVIHPDVNSTLYDNGTNNHDPETNSTPMQRATNRQNAERQQSMQNVFPLPLRTSSCRASKSARTGTKSSTCDIRNHFRVRGLSSLNLSVKSPPDDSTGPSPVTIDPSTDTSCYSTASAKCLSVKRRCSGGLNESIGSSKQMRYSDSVSGSGDRQPVHMTMGAFVKAHPRYCRRRNSADPTDQQQQHAIPLNRRLSPICPVPMPCGFPNLLPATYAAVSLPWEAGRSPASQKTVETQTTPPSTNKPSYTEETHSRSLRHSFGSTQVLCSLRRTFGNLRRAISAERLHRSSRISVDKENVENVPTAHRSQKSSSQQKLLQTIVPEKIPFRRIGSTKCGTGLRRTPRQSTCSAPLILPPECKSEYKSQDDLVSVGEDPADCLTYHVLGTYPDGSIRLQLRRASTKNQFGLFIARDSQGVYVSRLGSVRCTVKLWDILHVGDRLLEVQGVPCAELEVEDVQNLIRGCELVEFRVQSLSGSR</sequence>
<proteinExistence type="predicted"/>
<comment type="caution">
    <text evidence="3">The sequence shown here is derived from an EMBL/GenBank/DDBJ whole genome shotgun (WGS) entry which is preliminary data.</text>
</comment>